<dbReference type="InterPro" id="IPR019775">
    <property type="entry name" value="WD40_repeat_CS"/>
</dbReference>
<dbReference type="VEuPathDB" id="CryptoDB:Vbra_218"/>
<dbReference type="SMART" id="SM00320">
    <property type="entry name" value="WD40"/>
    <property type="match status" value="6"/>
</dbReference>
<dbReference type="InterPro" id="IPR036322">
    <property type="entry name" value="WD40_repeat_dom_sf"/>
</dbReference>
<dbReference type="PROSITE" id="PS50082">
    <property type="entry name" value="WD_REPEATS_2"/>
    <property type="match status" value="5"/>
</dbReference>
<dbReference type="InParanoid" id="A0A0G4EYF3"/>
<dbReference type="EMBL" id="CDMY01000350">
    <property type="protein sequence ID" value="CEM04381.1"/>
    <property type="molecule type" value="Genomic_DNA"/>
</dbReference>
<evidence type="ECO:0000256" key="1">
    <source>
        <dbReference type="ARBA" id="ARBA00022574"/>
    </source>
</evidence>
<gene>
    <name evidence="5" type="ORF">Vbra_218</name>
</gene>
<feature type="compositionally biased region" description="Basic and acidic residues" evidence="4">
    <location>
        <begin position="579"/>
        <end position="607"/>
    </location>
</feature>
<evidence type="ECO:0000313" key="6">
    <source>
        <dbReference type="Proteomes" id="UP000041254"/>
    </source>
</evidence>
<feature type="compositionally biased region" description="Low complexity" evidence="4">
    <location>
        <begin position="618"/>
        <end position="631"/>
    </location>
</feature>
<keyword evidence="6" id="KW-1185">Reference proteome</keyword>
<dbReference type="AlphaFoldDB" id="A0A0G4EYF3"/>
<keyword evidence="2" id="KW-0677">Repeat</keyword>
<dbReference type="OrthoDB" id="420602at2759"/>
<accession>A0A0G4EYF3</accession>
<feature type="region of interest" description="Disordered" evidence="4">
    <location>
        <begin position="197"/>
        <end position="267"/>
    </location>
</feature>
<feature type="repeat" description="WD" evidence="3">
    <location>
        <begin position="429"/>
        <end position="470"/>
    </location>
</feature>
<evidence type="ECO:0000256" key="3">
    <source>
        <dbReference type="PROSITE-ProRule" id="PRU00221"/>
    </source>
</evidence>
<feature type="region of interest" description="Disordered" evidence="4">
    <location>
        <begin position="573"/>
        <end position="834"/>
    </location>
</feature>
<feature type="repeat" description="WD" evidence="3">
    <location>
        <begin position="139"/>
        <end position="180"/>
    </location>
</feature>
<dbReference type="GO" id="GO:0000027">
    <property type="term" value="P:ribosomal large subunit assembly"/>
    <property type="evidence" value="ECO:0007669"/>
    <property type="project" value="TreeGrafter"/>
</dbReference>
<evidence type="ECO:0000256" key="4">
    <source>
        <dbReference type="SAM" id="MobiDB-lite"/>
    </source>
</evidence>
<feature type="compositionally biased region" description="Basic and acidic residues" evidence="4">
    <location>
        <begin position="224"/>
        <end position="234"/>
    </location>
</feature>
<dbReference type="PANTHER" id="PTHR19848">
    <property type="entry name" value="WD40 REPEAT PROTEIN"/>
    <property type="match status" value="1"/>
</dbReference>
<feature type="compositionally biased region" description="Low complexity" evidence="4">
    <location>
        <begin position="796"/>
        <end position="806"/>
    </location>
</feature>
<reference evidence="5 6" key="1">
    <citation type="submission" date="2014-11" db="EMBL/GenBank/DDBJ databases">
        <authorList>
            <person name="Zhu J."/>
            <person name="Qi W."/>
            <person name="Song R."/>
        </authorList>
    </citation>
    <scope>NUCLEOTIDE SEQUENCE [LARGE SCALE GENOMIC DNA]</scope>
</reference>
<dbReference type="PROSITE" id="PS50294">
    <property type="entry name" value="WD_REPEATS_REGION"/>
    <property type="match status" value="5"/>
</dbReference>
<name>A0A0G4EYF3_VITBC</name>
<feature type="compositionally biased region" description="Pro residues" evidence="4">
    <location>
        <begin position="776"/>
        <end position="795"/>
    </location>
</feature>
<proteinExistence type="predicted"/>
<feature type="compositionally biased region" description="Acidic residues" evidence="4">
    <location>
        <begin position="236"/>
        <end position="246"/>
    </location>
</feature>
<keyword evidence="1 3" id="KW-0853">WD repeat</keyword>
<sequence length="923" mass="98961">MMGMMIHFGSLGGGTWRIDRFLPARHPAIASGGDLRKLKSNRDLGVTAKTSRSAKSTGASSQRVSVAAADEPPTYEVDPTQPITAIALAPDRRELAVAYGALDGGTGVESHAGAEPSASHQHHIALWDIRDPPTIPIRLHGHHGTIWALSYSSDGLKLASASADFTVMLWDLATAKEERKTEGKRIRSLLEEQGLWGKATAEPTQKDDRGKAKKRRKDRGGRKQQTEGDHHQQQEGEQEDREDEGGGAEGGGACEGEPLPASQSTSASRGCERMAVLRLHTNWVLDVAFDPTGKWLVSCGSDGRLVAWDTELRAAMKLWAAHRRTVYKVNFSTDGRRLASCGSDGSLCVWNVDADFQGICTLRGHIGAVHAVRFHPSDRTLVATGGEDGTVRLWDLNDFVRDYLKLVKLGLTDDPEALNELTCSPHHILKGHEVGVWYLEYSPDGRLVASGDNEGTVYVWNVSYQQPTLNHSFKRLHYGAIRGLVWQPNMTMLLTAAKDGKLGFLSVPPKCRQDPDKKKKKTRTGAAALLFGGNSAALRSWILSLLDPTSRARTMKRYLDSIEDETKRKKAAANVIASRWHEKRGSMEEPTPAREKDPAGREEDRPKPSAPSSPTGDAPVAKAAPSSKKSSIGGGLFRKRTHVDQMDKSPDDSIKIRPKHGSVRYRSGKSGMMSSLKDGPTQPPADDARNDRPTTTASRFADSAPPRAPPLPASPLSYRPPSPALPSDPSAPIPPPPPRPPLPAALPGPVLPGARPAVSREEPQSSSPTARAKNRPPLPLQAPLPPPLPPPPPAAPAAASLMAAAGPPLPGAILPPPQPPAPSLTEETHDDNILEAGKAAVVRSGSSNNVQTKWFGGSGSDELLAGAESGVMGPGSEGQQLDSAVPPASVFVSPSVISKKGSRESEEPTERKEWTVGTDRVNE</sequence>
<feature type="compositionally biased region" description="Basic and acidic residues" evidence="4">
    <location>
        <begin position="901"/>
        <end position="923"/>
    </location>
</feature>
<feature type="compositionally biased region" description="Low complexity" evidence="4">
    <location>
        <begin position="883"/>
        <end position="896"/>
    </location>
</feature>
<feature type="compositionally biased region" description="Basic and acidic residues" evidence="4">
    <location>
        <begin position="642"/>
        <end position="655"/>
    </location>
</feature>
<dbReference type="InterPro" id="IPR001680">
    <property type="entry name" value="WD40_rpt"/>
</dbReference>
<feature type="compositionally biased region" description="Basic residues" evidence="4">
    <location>
        <begin position="656"/>
        <end position="667"/>
    </location>
</feature>
<protein>
    <recommendedName>
        <fullName evidence="7">Anaphase-promoting complex subunit 4 WD40 domain-containing protein</fullName>
    </recommendedName>
</protein>
<feature type="repeat" description="WD" evidence="3">
    <location>
        <begin position="277"/>
        <end position="318"/>
    </location>
</feature>
<dbReference type="CDD" id="cd00200">
    <property type="entry name" value="WD40"/>
    <property type="match status" value="1"/>
</dbReference>
<dbReference type="STRING" id="1169540.A0A0G4EYF3"/>
<dbReference type="OMA" id="GCERMAV"/>
<evidence type="ECO:0000256" key="2">
    <source>
        <dbReference type="ARBA" id="ARBA00022737"/>
    </source>
</evidence>
<dbReference type="Gene3D" id="2.130.10.10">
    <property type="entry name" value="YVTN repeat-like/Quinoprotein amine dehydrogenase"/>
    <property type="match status" value="3"/>
</dbReference>
<feature type="repeat" description="WD" evidence="3">
    <location>
        <begin position="362"/>
        <end position="397"/>
    </location>
</feature>
<feature type="compositionally biased region" description="Polar residues" evidence="4">
    <location>
        <begin position="48"/>
        <end position="64"/>
    </location>
</feature>
<feature type="region of interest" description="Disordered" evidence="4">
    <location>
        <begin position="46"/>
        <end position="78"/>
    </location>
</feature>
<dbReference type="Proteomes" id="UP000041254">
    <property type="component" value="Unassembled WGS sequence"/>
</dbReference>
<dbReference type="GO" id="GO:0005730">
    <property type="term" value="C:nucleolus"/>
    <property type="evidence" value="ECO:0007669"/>
    <property type="project" value="UniProtKB-SubCell"/>
</dbReference>
<evidence type="ECO:0000313" key="5">
    <source>
        <dbReference type="EMBL" id="CEM04381.1"/>
    </source>
</evidence>
<feature type="compositionally biased region" description="Pro residues" evidence="4">
    <location>
        <begin position="807"/>
        <end position="822"/>
    </location>
</feature>
<dbReference type="PANTHER" id="PTHR19848:SF8">
    <property type="entry name" value="F-BOX AND WD REPEAT DOMAIN CONTAINING 7"/>
    <property type="match status" value="1"/>
</dbReference>
<evidence type="ECO:0008006" key="7">
    <source>
        <dbReference type="Google" id="ProtNLM"/>
    </source>
</evidence>
<feature type="compositionally biased region" description="Basic residues" evidence="4">
    <location>
        <begin position="211"/>
        <end position="222"/>
    </location>
</feature>
<dbReference type="PRINTS" id="PR00320">
    <property type="entry name" value="GPROTEINBRPT"/>
</dbReference>
<dbReference type="SUPFAM" id="SSF50978">
    <property type="entry name" value="WD40 repeat-like"/>
    <property type="match status" value="1"/>
</dbReference>
<feature type="repeat" description="WD" evidence="3">
    <location>
        <begin position="319"/>
        <end position="353"/>
    </location>
</feature>
<organism evidence="5 6">
    <name type="scientific">Vitrella brassicaformis (strain CCMP3155)</name>
    <dbReference type="NCBI Taxonomy" id="1169540"/>
    <lineage>
        <taxon>Eukaryota</taxon>
        <taxon>Sar</taxon>
        <taxon>Alveolata</taxon>
        <taxon>Colpodellida</taxon>
        <taxon>Vitrellaceae</taxon>
        <taxon>Vitrella</taxon>
    </lineage>
</organism>
<dbReference type="InterPro" id="IPR020472">
    <property type="entry name" value="WD40_PAC1"/>
</dbReference>
<feature type="compositionally biased region" description="Pro residues" evidence="4">
    <location>
        <begin position="706"/>
        <end position="750"/>
    </location>
</feature>
<dbReference type="PROSITE" id="PS00678">
    <property type="entry name" value="WD_REPEATS_1"/>
    <property type="match status" value="4"/>
</dbReference>
<dbReference type="Pfam" id="PF00400">
    <property type="entry name" value="WD40"/>
    <property type="match status" value="5"/>
</dbReference>
<feature type="region of interest" description="Disordered" evidence="4">
    <location>
        <begin position="865"/>
        <end position="923"/>
    </location>
</feature>
<dbReference type="InterPro" id="IPR015943">
    <property type="entry name" value="WD40/YVTN_repeat-like_dom_sf"/>
</dbReference>
<dbReference type="GO" id="GO:0007219">
    <property type="term" value="P:Notch signaling pathway"/>
    <property type="evidence" value="ECO:0007669"/>
    <property type="project" value="TreeGrafter"/>
</dbReference>